<evidence type="ECO:0000313" key="1">
    <source>
        <dbReference type="EMBL" id="KAH7861276.1"/>
    </source>
</evidence>
<protein>
    <submittedName>
        <fullName evidence="1">Uncharacterized protein</fullName>
    </submittedName>
</protein>
<name>A0ACB7Z6K7_9ERIC</name>
<dbReference type="Proteomes" id="UP000828048">
    <property type="component" value="Chromosome 4"/>
</dbReference>
<dbReference type="EMBL" id="CM037154">
    <property type="protein sequence ID" value="KAH7861276.1"/>
    <property type="molecule type" value="Genomic_DNA"/>
</dbReference>
<keyword evidence="2" id="KW-1185">Reference proteome</keyword>
<comment type="caution">
    <text evidence="1">The sequence shown here is derived from an EMBL/GenBank/DDBJ whole genome shotgun (WGS) entry which is preliminary data.</text>
</comment>
<proteinExistence type="predicted"/>
<accession>A0ACB7Z6K7</accession>
<organism evidence="1 2">
    <name type="scientific">Vaccinium darrowii</name>
    <dbReference type="NCBI Taxonomy" id="229202"/>
    <lineage>
        <taxon>Eukaryota</taxon>
        <taxon>Viridiplantae</taxon>
        <taxon>Streptophyta</taxon>
        <taxon>Embryophyta</taxon>
        <taxon>Tracheophyta</taxon>
        <taxon>Spermatophyta</taxon>
        <taxon>Magnoliopsida</taxon>
        <taxon>eudicotyledons</taxon>
        <taxon>Gunneridae</taxon>
        <taxon>Pentapetalae</taxon>
        <taxon>asterids</taxon>
        <taxon>Ericales</taxon>
        <taxon>Ericaceae</taxon>
        <taxon>Vaccinioideae</taxon>
        <taxon>Vaccinieae</taxon>
        <taxon>Vaccinium</taxon>
    </lineage>
</organism>
<evidence type="ECO:0000313" key="2">
    <source>
        <dbReference type="Proteomes" id="UP000828048"/>
    </source>
</evidence>
<reference evidence="1 2" key="1">
    <citation type="journal article" date="2021" name="Hortic Res">
        <title>High-quality reference genome and annotation aids understanding of berry development for evergreen blueberry (Vaccinium darrowii).</title>
        <authorList>
            <person name="Yu J."/>
            <person name="Hulse-Kemp A.M."/>
            <person name="Babiker E."/>
            <person name="Staton M."/>
        </authorList>
    </citation>
    <scope>NUCLEOTIDE SEQUENCE [LARGE SCALE GENOMIC DNA]</scope>
    <source>
        <strain evidence="2">cv. NJ 8807/NJ 8810</strain>
        <tissue evidence="1">Young leaf</tissue>
    </source>
</reference>
<gene>
    <name evidence="1" type="ORF">Vadar_024091</name>
</gene>
<sequence length="180" mass="20566">MMSAVAGTAQKRFRDTCAEAKLFFQGRRVLEKEEESPCLYNMNSPCLDVWLDVWCCRGYITRRNEYRRRSHLFNSGCKPDMIQACNTILDVHTKVNPSTIKGDTSKTVLFDSCILAKELKKLDKDKWKILSKVWVELLSYAACRSNANSHATHLSKGGQLISLVWLLMVHMGLGDQFEVD</sequence>